<comment type="similarity">
    <text evidence="1 3">Belongs to the PhoU family.</text>
</comment>
<dbReference type="InterPro" id="IPR038078">
    <property type="entry name" value="PhoU-like_sf"/>
</dbReference>
<evidence type="ECO:0000256" key="2">
    <source>
        <dbReference type="ARBA" id="ARBA00022592"/>
    </source>
</evidence>
<dbReference type="PIRSF" id="PIRSF003107">
    <property type="entry name" value="PhoU"/>
    <property type="match status" value="1"/>
</dbReference>
<accession>A0ABP7PXJ8</accession>
<dbReference type="SUPFAM" id="SSF109755">
    <property type="entry name" value="PhoU-like"/>
    <property type="match status" value="1"/>
</dbReference>
<sequence length="241" mass="27126">MPHSGTDHQHHISQQFNKDLTMLREHLMQMGGLVEQQVSQAITAMTARDVELAEKVRDQDKQVNALEKTIDREWVNVIAMRQPAASDLRLVVASAKIVNDLERVGDEAKKIAKISIALAGLDVSDSARGFVEVRNIGRQVHGMLHNALDAFARFDTETAFQVIKEDEVVDSEYKSAMRSLVTVMMEDPRTITHILNIMWVLRALERIGDHACNVSQHVIYLIKGQDVRHISISDTESLIVK</sequence>
<dbReference type="PANTHER" id="PTHR42930:SF3">
    <property type="entry name" value="PHOSPHATE-SPECIFIC TRANSPORT SYSTEM ACCESSORY PROTEIN PHOU"/>
    <property type="match status" value="1"/>
</dbReference>
<dbReference type="Gene3D" id="1.20.58.220">
    <property type="entry name" value="Phosphate transport system protein phou homolog 2, domain 2"/>
    <property type="match status" value="2"/>
</dbReference>
<evidence type="ECO:0000256" key="3">
    <source>
        <dbReference type="PIRNR" id="PIRNR003107"/>
    </source>
</evidence>
<dbReference type="EMBL" id="BAABBO010000014">
    <property type="protein sequence ID" value="GAA3971714.1"/>
    <property type="molecule type" value="Genomic_DNA"/>
</dbReference>
<dbReference type="RefSeq" id="WP_344808083.1">
    <property type="nucleotide sequence ID" value="NZ_BAABBO010000014.1"/>
</dbReference>
<evidence type="ECO:0000313" key="5">
    <source>
        <dbReference type="EMBL" id="GAA3971714.1"/>
    </source>
</evidence>
<evidence type="ECO:0000259" key="4">
    <source>
        <dbReference type="Pfam" id="PF01895"/>
    </source>
</evidence>
<organism evidence="5 6">
    <name type="scientific">Allohahella marinimesophila</name>
    <dbReference type="NCBI Taxonomy" id="1054972"/>
    <lineage>
        <taxon>Bacteria</taxon>
        <taxon>Pseudomonadati</taxon>
        <taxon>Pseudomonadota</taxon>
        <taxon>Gammaproteobacteria</taxon>
        <taxon>Oceanospirillales</taxon>
        <taxon>Hahellaceae</taxon>
        <taxon>Allohahella</taxon>
    </lineage>
</organism>
<evidence type="ECO:0000256" key="1">
    <source>
        <dbReference type="ARBA" id="ARBA00008107"/>
    </source>
</evidence>
<proteinExistence type="inferred from homology"/>
<keyword evidence="3" id="KW-0963">Cytoplasm</keyword>
<name>A0ABP7PXJ8_9GAMM</name>
<dbReference type="PANTHER" id="PTHR42930">
    <property type="entry name" value="PHOSPHATE-SPECIFIC TRANSPORT SYSTEM ACCESSORY PROTEIN PHOU"/>
    <property type="match status" value="1"/>
</dbReference>
<evidence type="ECO:0000313" key="6">
    <source>
        <dbReference type="Proteomes" id="UP001501337"/>
    </source>
</evidence>
<keyword evidence="3" id="KW-0813">Transport</keyword>
<feature type="domain" description="PhoU" evidence="4">
    <location>
        <begin position="27"/>
        <end position="114"/>
    </location>
</feature>
<feature type="domain" description="PhoU" evidence="4">
    <location>
        <begin position="134"/>
        <end position="217"/>
    </location>
</feature>
<dbReference type="Pfam" id="PF01895">
    <property type="entry name" value="PhoU"/>
    <property type="match status" value="2"/>
</dbReference>
<reference evidence="6" key="1">
    <citation type="journal article" date="2019" name="Int. J. Syst. Evol. Microbiol.">
        <title>The Global Catalogue of Microorganisms (GCM) 10K type strain sequencing project: providing services to taxonomists for standard genome sequencing and annotation.</title>
        <authorList>
            <consortium name="The Broad Institute Genomics Platform"/>
            <consortium name="The Broad Institute Genome Sequencing Center for Infectious Disease"/>
            <person name="Wu L."/>
            <person name="Ma J."/>
        </authorList>
    </citation>
    <scope>NUCLEOTIDE SEQUENCE [LARGE SCALE GENOMIC DNA]</scope>
    <source>
        <strain evidence="6">JCM 17555</strain>
    </source>
</reference>
<protein>
    <recommendedName>
        <fullName evidence="3">Phosphate-specific transport system accessory protein PhoU</fullName>
    </recommendedName>
</protein>
<dbReference type="NCBIfam" id="TIGR02135">
    <property type="entry name" value="phoU_full"/>
    <property type="match status" value="1"/>
</dbReference>
<gene>
    <name evidence="5" type="primary">phoU_2</name>
    <name evidence="5" type="ORF">GCM10022278_31380</name>
</gene>
<comment type="subunit">
    <text evidence="3">Homodimer.</text>
</comment>
<keyword evidence="2 3" id="KW-0592">Phosphate transport</keyword>
<dbReference type="Proteomes" id="UP001501337">
    <property type="component" value="Unassembled WGS sequence"/>
</dbReference>
<keyword evidence="6" id="KW-1185">Reference proteome</keyword>
<comment type="subcellular location">
    <subcellularLocation>
        <location evidence="3">Cytoplasm</location>
    </subcellularLocation>
</comment>
<dbReference type="InterPro" id="IPR028366">
    <property type="entry name" value="PhoU"/>
</dbReference>
<comment type="function">
    <text evidence="3">Plays a role in the regulation of phosphate uptake.</text>
</comment>
<comment type="caution">
    <text evidence="5">The sequence shown here is derived from an EMBL/GenBank/DDBJ whole genome shotgun (WGS) entry which is preliminary data.</text>
</comment>
<dbReference type="InterPro" id="IPR026022">
    <property type="entry name" value="PhoU_dom"/>
</dbReference>